<evidence type="ECO:0000313" key="3">
    <source>
        <dbReference type="EMBL" id="MBC5736684.1"/>
    </source>
</evidence>
<dbReference type="EMBL" id="JACOPQ010000004">
    <property type="protein sequence ID" value="MBC5736684.1"/>
    <property type="molecule type" value="Genomic_DNA"/>
</dbReference>
<keyword evidence="2" id="KW-1133">Transmembrane helix</keyword>
<sequence>MKKVTCKDCGRVYDFDKDDFCPKCGSFNPPVDEGATILERDLLSRFEGNRTQQAADGARQRERQKARSTEAMPQRSYSYACAPSVKVAAPQAKGQYWHGGEPCEEAEAKGGARRGLIVLLAAGVVLLAALVVFVVLPTLGADGESAYETHALSGDFSMGALEISIDDVRWLTLTEGSRLYREGYDLLLVDVYITGGAEFDRQFPFGSVYLAMPGDWYIPLERDELTAGRLRDLSVYMVELRDVVWEDPLMGSFAFYVPRGVDTATLCLEETEKKLFSGEGTLKAVHQVPLELSGREGAEK</sequence>
<proteinExistence type="predicted"/>
<evidence type="ECO:0008006" key="5">
    <source>
        <dbReference type="Google" id="ProtNLM"/>
    </source>
</evidence>
<protein>
    <recommendedName>
        <fullName evidence="5">Rubredoxin-like domain-containing protein</fullName>
    </recommendedName>
</protein>
<keyword evidence="2" id="KW-0472">Membrane</keyword>
<dbReference type="AlphaFoldDB" id="A0A8J6MCU1"/>
<evidence type="ECO:0000256" key="1">
    <source>
        <dbReference type="SAM" id="MobiDB-lite"/>
    </source>
</evidence>
<dbReference type="RefSeq" id="WP_186918813.1">
    <property type="nucleotide sequence ID" value="NZ_JACOPQ010000004.1"/>
</dbReference>
<gene>
    <name evidence="3" type="ORF">H8S62_06625</name>
</gene>
<feature type="compositionally biased region" description="Basic and acidic residues" evidence="1">
    <location>
        <begin position="58"/>
        <end position="68"/>
    </location>
</feature>
<keyword evidence="4" id="KW-1185">Reference proteome</keyword>
<comment type="caution">
    <text evidence="3">The sequence shown here is derived from an EMBL/GenBank/DDBJ whole genome shotgun (WGS) entry which is preliminary data.</text>
</comment>
<organism evidence="3 4">
    <name type="scientific">Lawsonibacter faecis</name>
    <dbReference type="NCBI Taxonomy" id="2763052"/>
    <lineage>
        <taxon>Bacteria</taxon>
        <taxon>Bacillati</taxon>
        <taxon>Bacillota</taxon>
        <taxon>Clostridia</taxon>
        <taxon>Eubacteriales</taxon>
        <taxon>Oscillospiraceae</taxon>
        <taxon>Lawsonibacter</taxon>
    </lineage>
</organism>
<dbReference type="Proteomes" id="UP000607645">
    <property type="component" value="Unassembled WGS sequence"/>
</dbReference>
<name>A0A8J6MCU1_9FIRM</name>
<keyword evidence="2" id="KW-0812">Transmembrane</keyword>
<evidence type="ECO:0000313" key="4">
    <source>
        <dbReference type="Proteomes" id="UP000607645"/>
    </source>
</evidence>
<evidence type="ECO:0000256" key="2">
    <source>
        <dbReference type="SAM" id="Phobius"/>
    </source>
</evidence>
<accession>A0A8J6MCU1</accession>
<feature type="transmembrane region" description="Helical" evidence="2">
    <location>
        <begin position="116"/>
        <end position="136"/>
    </location>
</feature>
<reference evidence="3" key="1">
    <citation type="submission" date="2020-08" db="EMBL/GenBank/DDBJ databases">
        <title>Genome public.</title>
        <authorList>
            <person name="Liu C."/>
            <person name="Sun Q."/>
        </authorList>
    </citation>
    <scope>NUCLEOTIDE SEQUENCE</scope>
    <source>
        <strain evidence="3">NSJ-52</strain>
    </source>
</reference>
<feature type="region of interest" description="Disordered" evidence="1">
    <location>
        <begin position="49"/>
        <end position="71"/>
    </location>
</feature>